<feature type="transmembrane region" description="Helical" evidence="7">
    <location>
        <begin position="225"/>
        <end position="248"/>
    </location>
</feature>
<evidence type="ECO:0000256" key="3">
    <source>
        <dbReference type="ARBA" id="ARBA00022475"/>
    </source>
</evidence>
<comment type="subcellular location">
    <subcellularLocation>
        <location evidence="1 7">Cell membrane</location>
        <topology evidence="1 7">Multi-pass membrane protein</topology>
    </subcellularLocation>
</comment>
<keyword evidence="10" id="KW-1185">Reference proteome</keyword>
<feature type="domain" description="ABC transmembrane type-1" evidence="8">
    <location>
        <begin position="135"/>
        <end position="346"/>
    </location>
</feature>
<evidence type="ECO:0000256" key="7">
    <source>
        <dbReference type="RuleBase" id="RU363032"/>
    </source>
</evidence>
<keyword evidence="3" id="KW-1003">Cell membrane</keyword>
<dbReference type="PANTHER" id="PTHR43005:SF2">
    <property type="entry name" value="INTEGRAL MEMBRANE SUGAR TRANSPORT PROTEIN"/>
    <property type="match status" value="1"/>
</dbReference>
<feature type="transmembrane region" description="Helical" evidence="7">
    <location>
        <begin position="324"/>
        <end position="347"/>
    </location>
</feature>
<keyword evidence="4 7" id="KW-0812">Transmembrane</keyword>
<dbReference type="InterPro" id="IPR035906">
    <property type="entry name" value="MetI-like_sf"/>
</dbReference>
<feature type="transmembrane region" description="Helical" evidence="7">
    <location>
        <begin position="172"/>
        <end position="189"/>
    </location>
</feature>
<evidence type="ECO:0000256" key="4">
    <source>
        <dbReference type="ARBA" id="ARBA00022692"/>
    </source>
</evidence>
<dbReference type="GO" id="GO:0005886">
    <property type="term" value="C:plasma membrane"/>
    <property type="evidence" value="ECO:0007669"/>
    <property type="project" value="UniProtKB-SubCell"/>
</dbReference>
<gene>
    <name evidence="9" type="ordered locus">Spirs_3649</name>
</gene>
<evidence type="ECO:0000313" key="10">
    <source>
        <dbReference type="Proteomes" id="UP000002318"/>
    </source>
</evidence>
<dbReference type="STRING" id="573413.Spirs_3649"/>
<keyword evidence="6 7" id="KW-0472">Membrane</keyword>
<dbReference type="Pfam" id="PF00528">
    <property type="entry name" value="BPD_transp_1"/>
    <property type="match status" value="1"/>
</dbReference>
<dbReference type="Gene3D" id="1.10.3720.10">
    <property type="entry name" value="MetI-like"/>
    <property type="match status" value="1"/>
</dbReference>
<dbReference type="SUPFAM" id="SSF161098">
    <property type="entry name" value="MetI-like"/>
    <property type="match status" value="1"/>
</dbReference>
<keyword evidence="2 7" id="KW-0813">Transport</keyword>
<feature type="transmembrane region" description="Helical" evidence="7">
    <location>
        <begin position="15"/>
        <end position="35"/>
    </location>
</feature>
<evidence type="ECO:0000256" key="1">
    <source>
        <dbReference type="ARBA" id="ARBA00004651"/>
    </source>
</evidence>
<keyword evidence="5 7" id="KW-1133">Transmembrane helix</keyword>
<evidence type="ECO:0000256" key="6">
    <source>
        <dbReference type="ARBA" id="ARBA00023136"/>
    </source>
</evidence>
<reference evidence="9 10" key="1">
    <citation type="journal article" date="2010" name="Stand. Genomic Sci.">
        <title>Complete genome sequence of Spirochaeta smaragdinae type strain (SEBR 4228).</title>
        <authorList>
            <person name="Mavromatis K."/>
            <person name="Yasawong M."/>
            <person name="Chertkov O."/>
            <person name="Lapidus A."/>
            <person name="Lucas S."/>
            <person name="Nolan M."/>
            <person name="Del Rio T.G."/>
            <person name="Tice H."/>
            <person name="Cheng J.F."/>
            <person name="Pitluck S."/>
            <person name="Liolios K."/>
            <person name="Ivanova N."/>
            <person name="Tapia R."/>
            <person name="Han C."/>
            <person name="Bruce D."/>
            <person name="Goodwin L."/>
            <person name="Pati A."/>
            <person name="Chen A."/>
            <person name="Palaniappan K."/>
            <person name="Land M."/>
            <person name="Hauser L."/>
            <person name="Chang Y.J."/>
            <person name="Jeffries C.D."/>
            <person name="Detter J.C."/>
            <person name="Rohde M."/>
            <person name="Brambilla E."/>
            <person name="Spring S."/>
            <person name="Goker M."/>
            <person name="Sikorski J."/>
            <person name="Woyke T."/>
            <person name="Bristow J."/>
            <person name="Eisen J.A."/>
            <person name="Markowitz V."/>
            <person name="Hugenholtz P."/>
            <person name="Klenk H.P."/>
            <person name="Kyrpides N.C."/>
        </authorList>
    </citation>
    <scope>NUCLEOTIDE SEQUENCE [LARGE SCALE GENOMIC DNA]</scope>
    <source>
        <strain evidence="10">DSM 11293 / JCM 15392 / SEBR 4228</strain>
    </source>
</reference>
<dbReference type="CDD" id="cd06261">
    <property type="entry name" value="TM_PBP2"/>
    <property type="match status" value="1"/>
</dbReference>
<proteinExistence type="inferred from homology"/>
<evidence type="ECO:0000256" key="2">
    <source>
        <dbReference type="ARBA" id="ARBA00022448"/>
    </source>
</evidence>
<dbReference type="OrthoDB" id="9761387at2"/>
<dbReference type="RefSeq" id="WP_013256194.1">
    <property type="nucleotide sequence ID" value="NC_014364.1"/>
</dbReference>
<sequence>MQTTSKSLVKSEARLAYLLLVPSFIILIMIAFYPLGSVFVNSVTNKRFASSQKTEFVGLKNYKKLLSFKVMGLPPVIDDATGKQKIDPETGDVVWESPLDVLPTEPVRYKELSQFSFMGTQYVIGATDPDFLQAVGDTVGFTILSVFIETVLGLAVALVLNSAFRGRGFMRMVMLIPWAIPTAVSSRMWEWMFASNRTGFFNILLDKFGVGSGQFAFLVESSSQLWVMIAIDVWKTTPFMALLILAGLQMIPRQIYEAAYVDGANKLRQFWSMTLPMLRATLAVALVFRTLDALRVFDVFQIVFGANRYSMASFAYYQLVDNKLMGYSSASSVVIFLLIFIFDFIYIKMIGGVDSDA</sequence>
<feature type="transmembrane region" description="Helical" evidence="7">
    <location>
        <begin position="269"/>
        <end position="288"/>
    </location>
</feature>
<evidence type="ECO:0000259" key="8">
    <source>
        <dbReference type="PROSITE" id="PS50928"/>
    </source>
</evidence>
<evidence type="ECO:0000313" key="9">
    <source>
        <dbReference type="EMBL" id="ADK82735.1"/>
    </source>
</evidence>
<feature type="transmembrane region" description="Helical" evidence="7">
    <location>
        <begin position="139"/>
        <end position="160"/>
    </location>
</feature>
<dbReference type="PANTHER" id="PTHR43005">
    <property type="entry name" value="BLR7065 PROTEIN"/>
    <property type="match status" value="1"/>
</dbReference>
<comment type="similarity">
    <text evidence="7">Belongs to the binding-protein-dependent transport system permease family.</text>
</comment>
<dbReference type="InterPro" id="IPR000515">
    <property type="entry name" value="MetI-like"/>
</dbReference>
<dbReference type="KEGG" id="ssm:Spirs_3649"/>
<organism evidence="9 10">
    <name type="scientific">Sediminispirochaeta smaragdinae (strain DSM 11293 / JCM 15392 / SEBR 4228)</name>
    <name type="common">Spirochaeta smaragdinae</name>
    <dbReference type="NCBI Taxonomy" id="573413"/>
    <lineage>
        <taxon>Bacteria</taxon>
        <taxon>Pseudomonadati</taxon>
        <taxon>Spirochaetota</taxon>
        <taxon>Spirochaetia</taxon>
        <taxon>Spirochaetales</taxon>
        <taxon>Spirochaetaceae</taxon>
        <taxon>Sediminispirochaeta</taxon>
    </lineage>
</organism>
<accession>E1R7N0</accession>
<dbReference type="Proteomes" id="UP000002318">
    <property type="component" value="Chromosome"/>
</dbReference>
<evidence type="ECO:0000256" key="5">
    <source>
        <dbReference type="ARBA" id="ARBA00022989"/>
    </source>
</evidence>
<dbReference type="EMBL" id="CP002116">
    <property type="protein sequence ID" value="ADK82735.1"/>
    <property type="molecule type" value="Genomic_DNA"/>
</dbReference>
<dbReference type="PROSITE" id="PS50928">
    <property type="entry name" value="ABC_TM1"/>
    <property type="match status" value="1"/>
</dbReference>
<protein>
    <submittedName>
        <fullName evidence="9">Binding-protein-dependent transport systems inner membrane component</fullName>
    </submittedName>
</protein>
<dbReference type="eggNOG" id="COG1175">
    <property type="taxonomic scope" value="Bacteria"/>
</dbReference>
<dbReference type="HOGENOM" id="CLU_016047_0_3_12"/>
<name>E1R7N0_SEDSS</name>
<dbReference type="AlphaFoldDB" id="E1R7N0"/>
<dbReference type="GO" id="GO:0055085">
    <property type="term" value="P:transmembrane transport"/>
    <property type="evidence" value="ECO:0007669"/>
    <property type="project" value="InterPro"/>
</dbReference>